<evidence type="ECO:0000256" key="1">
    <source>
        <dbReference type="ARBA" id="ARBA00006007"/>
    </source>
</evidence>
<evidence type="ECO:0008006" key="3">
    <source>
        <dbReference type="Google" id="ProtNLM"/>
    </source>
</evidence>
<dbReference type="InterPro" id="IPR011060">
    <property type="entry name" value="RibuloseP-bd_barrel"/>
</dbReference>
<dbReference type="NCBIfam" id="TIGR00259">
    <property type="entry name" value="thylakoid_BtpA"/>
    <property type="match status" value="1"/>
</dbReference>
<dbReference type="EMBL" id="GEDC01025434">
    <property type="protein sequence ID" value="JAS11864.1"/>
    <property type="molecule type" value="Transcribed_RNA"/>
</dbReference>
<gene>
    <name evidence="2" type="ORF">g.33588</name>
</gene>
<name>A0A1B6CEK3_9HEMI</name>
<dbReference type="Pfam" id="PF03437">
    <property type="entry name" value="BtpA"/>
    <property type="match status" value="1"/>
</dbReference>
<dbReference type="InterPro" id="IPR005137">
    <property type="entry name" value="BtpA"/>
</dbReference>
<proteinExistence type="inferred from homology"/>
<dbReference type="AlphaFoldDB" id="A0A1B6CEK3"/>
<dbReference type="PIRSF" id="PIRSF005956">
    <property type="entry name" value="BtpA"/>
    <property type="match status" value="1"/>
</dbReference>
<dbReference type="SUPFAM" id="SSF51366">
    <property type="entry name" value="Ribulose-phoshate binding barrel"/>
    <property type="match status" value="1"/>
</dbReference>
<protein>
    <recommendedName>
        <fullName evidence="3">BtpA family membrane complex biogenesis protein</fullName>
    </recommendedName>
</protein>
<reference evidence="2" key="1">
    <citation type="submission" date="2015-12" db="EMBL/GenBank/DDBJ databases">
        <title>De novo transcriptome assembly of four potential Pierce s Disease insect vectors from Arizona vineyards.</title>
        <authorList>
            <person name="Tassone E.E."/>
        </authorList>
    </citation>
    <scope>NUCLEOTIDE SEQUENCE</scope>
</reference>
<comment type="similarity">
    <text evidence="1">Belongs to the BtpA family.</text>
</comment>
<dbReference type="PANTHER" id="PTHR21381:SF3">
    <property type="entry name" value="SGC REGION PROTEIN SGCQ-RELATED"/>
    <property type="match status" value="1"/>
</dbReference>
<organism evidence="2">
    <name type="scientific">Clastoptera arizonana</name>
    <name type="common">Arizona spittle bug</name>
    <dbReference type="NCBI Taxonomy" id="38151"/>
    <lineage>
        <taxon>Eukaryota</taxon>
        <taxon>Metazoa</taxon>
        <taxon>Ecdysozoa</taxon>
        <taxon>Arthropoda</taxon>
        <taxon>Hexapoda</taxon>
        <taxon>Insecta</taxon>
        <taxon>Pterygota</taxon>
        <taxon>Neoptera</taxon>
        <taxon>Paraneoptera</taxon>
        <taxon>Hemiptera</taxon>
        <taxon>Auchenorrhyncha</taxon>
        <taxon>Cercopoidea</taxon>
        <taxon>Clastopteridae</taxon>
        <taxon>Clastoptera</taxon>
    </lineage>
</organism>
<accession>A0A1B6CEK3</accession>
<evidence type="ECO:0000313" key="2">
    <source>
        <dbReference type="EMBL" id="JAS11864.1"/>
    </source>
</evidence>
<sequence>MEKFTKLFGKSKNVVIGMIHLRGLPGTPLYSGSVSSIVDLACSEAEIYKNTSIDAVIIENMHDIPYIQSHHFGPEVVSVMTQCCIQVRKLLPLHIHCGIQVLSGGNKEALAIALAANLNFIRAEGFVFAHIGDEGFMDASAGSLLRYRKSIGADDVLIFTDIKKKHSSHSLTNDLSIGDIAKAAEFFLSDGVIITGSATGHPADAKEVQLVKESTNLPVIVGSGVNEENLQDYINSNGLIIGSHFKKNGKWENEVCKERLCCFLHKLKTLPANSWKHY</sequence>
<dbReference type="PANTHER" id="PTHR21381">
    <property type="entry name" value="ZGC:162297"/>
    <property type="match status" value="1"/>
</dbReference>